<protein>
    <recommendedName>
        <fullName evidence="1">Laminin G domain-containing protein</fullName>
    </recommendedName>
</protein>
<dbReference type="Proteomes" id="UP000317638">
    <property type="component" value="Unassembled WGS sequence"/>
</dbReference>
<dbReference type="Pfam" id="PF13472">
    <property type="entry name" value="Lipase_GDSL_2"/>
    <property type="match status" value="1"/>
</dbReference>
<dbReference type="InterPro" id="IPR006311">
    <property type="entry name" value="TAT_signal"/>
</dbReference>
<keyword evidence="3" id="KW-1185">Reference proteome</keyword>
<dbReference type="InterPro" id="IPR013320">
    <property type="entry name" value="ConA-like_dom_sf"/>
</dbReference>
<dbReference type="InterPro" id="IPR013830">
    <property type="entry name" value="SGNH_hydro"/>
</dbReference>
<evidence type="ECO:0000313" key="3">
    <source>
        <dbReference type="Proteomes" id="UP000317638"/>
    </source>
</evidence>
<feature type="domain" description="Laminin G" evidence="1">
    <location>
        <begin position="80"/>
        <end position="212"/>
    </location>
</feature>
<reference evidence="2 3" key="1">
    <citation type="submission" date="2019-07" db="EMBL/GenBank/DDBJ databases">
        <authorList>
            <person name="Zhou L.-Y."/>
        </authorList>
    </citation>
    <scope>NUCLEOTIDE SEQUENCE [LARGE SCALE GENOMIC DNA]</scope>
    <source>
        <strain evidence="2 3">YIM 101269</strain>
    </source>
</reference>
<feature type="domain" description="Laminin G" evidence="1">
    <location>
        <begin position="513"/>
        <end position="645"/>
    </location>
</feature>
<dbReference type="EMBL" id="VKKG01000003">
    <property type="protein sequence ID" value="TRY18082.1"/>
    <property type="molecule type" value="Genomic_DNA"/>
</dbReference>
<gene>
    <name evidence="2" type="ORF">FOJ82_08470</name>
</gene>
<dbReference type="InterPro" id="IPR001791">
    <property type="entry name" value="Laminin_G"/>
</dbReference>
<dbReference type="OrthoDB" id="3288625at2"/>
<name>A0A553K051_9ACTN</name>
<dbReference type="Gene3D" id="2.60.120.200">
    <property type="match status" value="2"/>
</dbReference>
<dbReference type="PANTHER" id="PTHR30383:SF5">
    <property type="entry name" value="SGNH HYDROLASE-TYPE ESTERASE DOMAIN-CONTAINING PROTEIN"/>
    <property type="match status" value="1"/>
</dbReference>
<proteinExistence type="predicted"/>
<comment type="caution">
    <text evidence="2">The sequence shown here is derived from an EMBL/GenBank/DDBJ whole genome shotgun (WGS) entry which is preliminary data.</text>
</comment>
<evidence type="ECO:0000259" key="1">
    <source>
        <dbReference type="SMART" id="SM00282"/>
    </source>
</evidence>
<dbReference type="AlphaFoldDB" id="A0A553K051"/>
<dbReference type="Gene3D" id="3.40.50.1110">
    <property type="entry name" value="SGNH hydrolase"/>
    <property type="match status" value="1"/>
</dbReference>
<sequence length="704" mass="74021">MRFDVERRALLTCALAVALVLGLIGLGPATSRAEGPPPPQSTMVFGFGWNVGDARARFDGSEHFGFGPAANGMAAAGALAQGTLQVNFTASAVAGTQTIAHLFSSENPSHGATLSLVGSSLRLQVTGASGVLLERTVPVALTAGEPHQVHVVVGNGHTWIHLDASPVLFTDGAPFMADFGLDSVHVGQRNAGDGVWTDGFTGTIQRLVITDGRVTSPEMQGIAPDNDSINRFPVALDDLETIRDQLLAPDKETPSTWVFTGDSITHGALWTYGFRSWAEQAQARFAELGNEEDTVVNTAISGHTAGASANTIGVRDTFEERAGQYDPDVVVTMIGMNDAATTTNQTLSMYEDNLQEIIDRTRAVGAVAVFATANPIQGGPSGVRANYPEYVQTMREVAARNQVVVIDNFGEWRFTNAGEAPQLWYGDAIHPSAHGHWQFARNFFETFGRWNPEAGVGAEGAEIPRGGHVPNSSVLLTNAVSQTFGYGFTGAFDGTRVEDRSVDLGTTGVGSQVQGTYLARFSTTSAEEGVLLSLHDSATADSFLRLVSRDGGVHATVVNEGRELLSLSSGDMGLDDGARHSVSLAAGQGTTRLLVDGLTVAIADRQVFGADVPTADTLHAGGVATGGGVSAGFVGNLERVWAWAAASEPFHYLVERSATVADPEFVDSFLGFSAPTHQSHPVLVLGELSVLGRRRGAGAPGPRS</sequence>
<dbReference type="Pfam" id="PF02210">
    <property type="entry name" value="Laminin_G_2"/>
    <property type="match status" value="1"/>
</dbReference>
<dbReference type="PROSITE" id="PS51318">
    <property type="entry name" value="TAT"/>
    <property type="match status" value="1"/>
</dbReference>
<dbReference type="SUPFAM" id="SSF49899">
    <property type="entry name" value="Concanavalin A-like lectins/glucanases"/>
    <property type="match status" value="2"/>
</dbReference>
<dbReference type="SUPFAM" id="SSF52266">
    <property type="entry name" value="SGNH hydrolase"/>
    <property type="match status" value="1"/>
</dbReference>
<dbReference type="InterPro" id="IPR036514">
    <property type="entry name" value="SGNH_hydro_sf"/>
</dbReference>
<dbReference type="PANTHER" id="PTHR30383">
    <property type="entry name" value="THIOESTERASE 1/PROTEASE 1/LYSOPHOSPHOLIPASE L1"/>
    <property type="match status" value="1"/>
</dbReference>
<evidence type="ECO:0000313" key="2">
    <source>
        <dbReference type="EMBL" id="TRY18082.1"/>
    </source>
</evidence>
<organism evidence="2 3">
    <name type="scientific">Tessaracoccus rhinocerotis</name>
    <dbReference type="NCBI Taxonomy" id="1689449"/>
    <lineage>
        <taxon>Bacteria</taxon>
        <taxon>Bacillati</taxon>
        <taxon>Actinomycetota</taxon>
        <taxon>Actinomycetes</taxon>
        <taxon>Propionibacteriales</taxon>
        <taxon>Propionibacteriaceae</taxon>
        <taxon>Tessaracoccus</taxon>
    </lineage>
</organism>
<dbReference type="RefSeq" id="WP_143938058.1">
    <property type="nucleotide sequence ID" value="NZ_VKKG01000003.1"/>
</dbReference>
<dbReference type="SMART" id="SM00282">
    <property type="entry name" value="LamG"/>
    <property type="match status" value="2"/>
</dbReference>
<dbReference type="InterPro" id="IPR051532">
    <property type="entry name" value="Ester_Hydrolysis_Enzymes"/>
</dbReference>
<accession>A0A553K051</accession>
<dbReference type="GO" id="GO:0004622">
    <property type="term" value="F:phosphatidylcholine lysophospholipase activity"/>
    <property type="evidence" value="ECO:0007669"/>
    <property type="project" value="TreeGrafter"/>
</dbReference>